<proteinExistence type="predicted"/>
<dbReference type="AlphaFoldDB" id="A0ABD0K612"/>
<dbReference type="Proteomes" id="UP001519460">
    <property type="component" value="Unassembled WGS sequence"/>
</dbReference>
<organism evidence="1 2">
    <name type="scientific">Batillaria attramentaria</name>
    <dbReference type="NCBI Taxonomy" id="370345"/>
    <lineage>
        <taxon>Eukaryota</taxon>
        <taxon>Metazoa</taxon>
        <taxon>Spiralia</taxon>
        <taxon>Lophotrochozoa</taxon>
        <taxon>Mollusca</taxon>
        <taxon>Gastropoda</taxon>
        <taxon>Caenogastropoda</taxon>
        <taxon>Sorbeoconcha</taxon>
        <taxon>Cerithioidea</taxon>
        <taxon>Batillariidae</taxon>
        <taxon>Batillaria</taxon>
    </lineage>
</organism>
<evidence type="ECO:0000313" key="2">
    <source>
        <dbReference type="Proteomes" id="UP001519460"/>
    </source>
</evidence>
<reference evidence="1 2" key="1">
    <citation type="journal article" date="2023" name="Sci. Data">
        <title>Genome assembly of the Korean intertidal mud-creeper Batillaria attramentaria.</title>
        <authorList>
            <person name="Patra A.K."/>
            <person name="Ho P.T."/>
            <person name="Jun S."/>
            <person name="Lee S.J."/>
            <person name="Kim Y."/>
            <person name="Won Y.J."/>
        </authorList>
    </citation>
    <scope>NUCLEOTIDE SEQUENCE [LARGE SCALE GENOMIC DNA]</scope>
    <source>
        <strain evidence="1">Wonlab-2016</strain>
    </source>
</reference>
<protein>
    <submittedName>
        <fullName evidence="1">Uncharacterized protein</fullName>
    </submittedName>
</protein>
<comment type="caution">
    <text evidence="1">The sequence shown here is derived from an EMBL/GenBank/DDBJ whole genome shotgun (WGS) entry which is preliminary data.</text>
</comment>
<name>A0ABD0K612_9CAEN</name>
<gene>
    <name evidence="1" type="ORF">BaRGS_00026249</name>
</gene>
<evidence type="ECO:0000313" key="1">
    <source>
        <dbReference type="EMBL" id="KAK7482538.1"/>
    </source>
</evidence>
<accession>A0ABD0K612</accession>
<dbReference type="EMBL" id="JACVVK020000243">
    <property type="protein sequence ID" value="KAK7482538.1"/>
    <property type="molecule type" value="Genomic_DNA"/>
</dbReference>
<sequence length="68" mass="7413">MKSFLVVAPLNAILDPAMSKLGDAAVTLTEEKLKDLPQPVSPFAKRSLPGDVFFLVSHPEDILHKKSI</sequence>
<keyword evidence="2" id="KW-1185">Reference proteome</keyword>